<accession>A0A2V1EAE9</accession>
<protein>
    <submittedName>
        <fullName evidence="2">Uncharacterized protein</fullName>
    </submittedName>
</protein>
<evidence type="ECO:0000256" key="1">
    <source>
        <dbReference type="SAM" id="MobiDB-lite"/>
    </source>
</evidence>
<sequence length="343" mass="38540">MGGDKSDSPAALRDGSVGSQRSPTSSVSASTTLGGDASPAFGQMKSPKTTLSSPKNASPDAGVNALLSSAFFKSDSQFFKESDDNQVDQQQGSPVQNRLQTPRYIPTQPSSHYRSRNNGAFGKNQSNGYRSSKSWYSPENQRFHDFQVIRNAMRRLFKKADVAKWTYDDYIKHLEAMLASKSAYLAKILATRERDRIQKLLDQPKFADQTAVKKTMDEFLPNHNPTMKGNRSRVLGKETIWCLDWRTGKEEIADWPTLAEMKWEGDDRAKTGVGRFPPLPRERGPPTISWNQLAVIEQYELDEVARIPTLEDVLLPVDEIPLEDMDQFIIGDVIEAIDEYVQS</sequence>
<dbReference type="STRING" id="97972.A0A2V1EAE9"/>
<feature type="region of interest" description="Disordered" evidence="1">
    <location>
        <begin position="1"/>
        <end position="62"/>
    </location>
</feature>
<feature type="compositionally biased region" description="Polar residues" evidence="1">
    <location>
        <begin position="46"/>
        <end position="56"/>
    </location>
</feature>
<feature type="compositionally biased region" description="Polar residues" evidence="1">
    <location>
        <begin position="17"/>
        <end position="33"/>
    </location>
</feature>
<dbReference type="AlphaFoldDB" id="A0A2V1EAE9"/>
<feature type="compositionally biased region" description="Polar residues" evidence="1">
    <location>
        <begin position="107"/>
        <end position="134"/>
    </location>
</feature>
<reference evidence="2 3" key="1">
    <citation type="journal article" date="2018" name="Sci. Rep.">
        <title>Comparative genomics provides insights into the lifestyle and reveals functional heterogeneity of dark septate endophytic fungi.</title>
        <authorList>
            <person name="Knapp D.G."/>
            <person name="Nemeth J.B."/>
            <person name="Barry K."/>
            <person name="Hainaut M."/>
            <person name="Henrissat B."/>
            <person name="Johnson J."/>
            <person name="Kuo A."/>
            <person name="Lim J.H.P."/>
            <person name="Lipzen A."/>
            <person name="Nolan M."/>
            <person name="Ohm R.A."/>
            <person name="Tamas L."/>
            <person name="Grigoriev I.V."/>
            <person name="Spatafora J.W."/>
            <person name="Nagy L.G."/>
            <person name="Kovacs G.M."/>
        </authorList>
    </citation>
    <scope>NUCLEOTIDE SEQUENCE [LARGE SCALE GENOMIC DNA]</scope>
    <source>
        <strain evidence="2 3">DSE2036</strain>
    </source>
</reference>
<feature type="compositionally biased region" description="Polar residues" evidence="1">
    <location>
        <begin position="87"/>
        <end position="100"/>
    </location>
</feature>
<evidence type="ECO:0000313" key="3">
    <source>
        <dbReference type="Proteomes" id="UP000244855"/>
    </source>
</evidence>
<dbReference type="Proteomes" id="UP000244855">
    <property type="component" value="Unassembled WGS sequence"/>
</dbReference>
<dbReference type="OrthoDB" id="5305306at2759"/>
<proteinExistence type="predicted"/>
<gene>
    <name evidence="2" type="ORF">DM02DRAFT_622503</name>
</gene>
<organism evidence="2 3">
    <name type="scientific">Periconia macrospinosa</name>
    <dbReference type="NCBI Taxonomy" id="97972"/>
    <lineage>
        <taxon>Eukaryota</taxon>
        <taxon>Fungi</taxon>
        <taxon>Dikarya</taxon>
        <taxon>Ascomycota</taxon>
        <taxon>Pezizomycotina</taxon>
        <taxon>Dothideomycetes</taxon>
        <taxon>Pleosporomycetidae</taxon>
        <taxon>Pleosporales</taxon>
        <taxon>Massarineae</taxon>
        <taxon>Periconiaceae</taxon>
        <taxon>Periconia</taxon>
    </lineage>
</organism>
<feature type="region of interest" description="Disordered" evidence="1">
    <location>
        <begin position="81"/>
        <end position="134"/>
    </location>
</feature>
<evidence type="ECO:0000313" key="2">
    <source>
        <dbReference type="EMBL" id="PVI07132.1"/>
    </source>
</evidence>
<name>A0A2V1EAE9_9PLEO</name>
<dbReference type="EMBL" id="KZ805305">
    <property type="protein sequence ID" value="PVI07132.1"/>
    <property type="molecule type" value="Genomic_DNA"/>
</dbReference>
<keyword evidence="3" id="KW-1185">Reference proteome</keyword>